<dbReference type="AlphaFoldDB" id="A0A4Q0SAM6"/>
<organism evidence="2 3">
    <name type="scientific">Bradyrhizobium zhanjiangense</name>
    <dbReference type="NCBI Taxonomy" id="1325107"/>
    <lineage>
        <taxon>Bacteria</taxon>
        <taxon>Pseudomonadati</taxon>
        <taxon>Pseudomonadota</taxon>
        <taxon>Alphaproteobacteria</taxon>
        <taxon>Hyphomicrobiales</taxon>
        <taxon>Nitrobacteraceae</taxon>
        <taxon>Bradyrhizobium</taxon>
    </lineage>
</organism>
<name>A0A4Q0SAM6_9BRAD</name>
<keyword evidence="1" id="KW-1133">Transmembrane helix</keyword>
<evidence type="ECO:0000313" key="3">
    <source>
        <dbReference type="Proteomes" id="UP000290565"/>
    </source>
</evidence>
<dbReference type="Pfam" id="PF09991">
    <property type="entry name" value="DUF2232"/>
    <property type="match status" value="1"/>
</dbReference>
<feature type="transmembrane region" description="Helical" evidence="1">
    <location>
        <begin position="222"/>
        <end position="243"/>
    </location>
</feature>
<keyword evidence="1" id="KW-0472">Membrane</keyword>
<feature type="transmembrane region" description="Helical" evidence="1">
    <location>
        <begin position="281"/>
        <end position="304"/>
    </location>
</feature>
<protein>
    <submittedName>
        <fullName evidence="2">Membrane protein</fullName>
    </submittedName>
</protein>
<evidence type="ECO:0000313" key="2">
    <source>
        <dbReference type="EMBL" id="RXH32696.1"/>
    </source>
</evidence>
<feature type="transmembrane region" description="Helical" evidence="1">
    <location>
        <begin position="250"/>
        <end position="269"/>
    </location>
</feature>
<evidence type="ECO:0000256" key="1">
    <source>
        <dbReference type="SAM" id="Phobius"/>
    </source>
</evidence>
<reference evidence="2 3" key="1">
    <citation type="submission" date="2015-04" db="EMBL/GenBank/DDBJ databases">
        <title>Comparative genomics of rhizobia nodulating Arachis hypogaea in China.</title>
        <authorList>
            <person name="Li Y."/>
        </authorList>
    </citation>
    <scope>NUCLEOTIDE SEQUENCE [LARGE SCALE GENOMIC DNA]</scope>
    <source>
        <strain evidence="2 3">CCBAU 51787</strain>
    </source>
</reference>
<feature type="transmembrane region" description="Helical" evidence="1">
    <location>
        <begin position="173"/>
        <end position="196"/>
    </location>
</feature>
<feature type="transmembrane region" description="Helical" evidence="1">
    <location>
        <begin position="26"/>
        <end position="47"/>
    </location>
</feature>
<comment type="caution">
    <text evidence="2">The sequence shown here is derived from an EMBL/GenBank/DDBJ whole genome shotgun (WGS) entry which is preliminary data.</text>
</comment>
<dbReference type="Proteomes" id="UP000290565">
    <property type="component" value="Unassembled WGS sequence"/>
</dbReference>
<feature type="transmembrane region" description="Helical" evidence="1">
    <location>
        <begin position="118"/>
        <end position="139"/>
    </location>
</feature>
<dbReference type="RefSeq" id="WP_128946969.1">
    <property type="nucleotide sequence ID" value="NZ_LBJM01000087.1"/>
</dbReference>
<gene>
    <name evidence="2" type="ORF">XH94_31220</name>
</gene>
<feature type="transmembrane region" description="Helical" evidence="1">
    <location>
        <begin position="59"/>
        <end position="85"/>
    </location>
</feature>
<accession>A0A4Q0SAM6</accession>
<dbReference type="EMBL" id="LBJM01000087">
    <property type="protein sequence ID" value="RXH32696.1"/>
    <property type="molecule type" value="Genomic_DNA"/>
</dbReference>
<proteinExistence type="predicted"/>
<keyword evidence="1" id="KW-0812">Transmembrane</keyword>
<dbReference type="InterPro" id="IPR018710">
    <property type="entry name" value="DUF2232"/>
</dbReference>
<sequence length="322" mass="33822">MIAFGLIALIAGAASALMFASIISGALISLVLFYLAPLPLMVAAIGWGPLCASLGGIAAAIGLGALFGLPYCIAFAVTVALPAWWLGHLVLLGRQVGSVGPDASAAEPEIEWYPVGRILLWIAGFAALTTIAALLTLGTDAETITGTLRRGLMRLLRTTDPQTSGEASQFVDALVRIAPAAATIVAMMTLTLNLWLSAKVTATSGRLRRPWPDMKTAELPPMTLVALCIALAFCFTGGLLAIVAQITTAALMMGYALTGFAVLHTLTLTLKSRTFWLGSTYAVVVVFGWPVIAMVILGLADAVFGFRERFLRSRQPPPLPTP</sequence>